<dbReference type="PATRIC" id="fig|1348774.3.peg.2054"/>
<evidence type="ECO:0000313" key="3">
    <source>
        <dbReference type="Proteomes" id="UP000035287"/>
    </source>
</evidence>
<evidence type="ECO:0000259" key="1">
    <source>
        <dbReference type="Pfam" id="PF07238"/>
    </source>
</evidence>
<dbReference type="GO" id="GO:0035438">
    <property type="term" value="F:cyclic-di-GMP binding"/>
    <property type="evidence" value="ECO:0007669"/>
    <property type="project" value="InterPro"/>
</dbReference>
<organism evidence="2 3">
    <name type="scientific">Croceicoccus naphthovorans</name>
    <dbReference type="NCBI Taxonomy" id="1348774"/>
    <lineage>
        <taxon>Bacteria</taxon>
        <taxon>Pseudomonadati</taxon>
        <taxon>Pseudomonadota</taxon>
        <taxon>Alphaproteobacteria</taxon>
        <taxon>Sphingomonadales</taxon>
        <taxon>Erythrobacteraceae</taxon>
        <taxon>Croceicoccus</taxon>
    </lineage>
</organism>
<keyword evidence="3" id="KW-1185">Reference proteome</keyword>
<proteinExistence type="predicted"/>
<dbReference type="EMBL" id="CP011770">
    <property type="protein sequence ID" value="AKM10196.1"/>
    <property type="molecule type" value="Genomic_DNA"/>
</dbReference>
<gene>
    <name evidence="2" type="ORF">AB433_09795</name>
</gene>
<protein>
    <recommendedName>
        <fullName evidence="1">PilZ domain-containing protein</fullName>
    </recommendedName>
</protein>
<dbReference type="InterPro" id="IPR009875">
    <property type="entry name" value="PilZ_domain"/>
</dbReference>
<sequence>MGGDVFVSVSDVSAWGCRLLNPSRNLFIGDEVTVFIDGLYPLAAVVRWHDRGVCAGFEFTSAVEADQLELLVRHCSGRVQLAPPQWRDGDRVNLHAD</sequence>
<dbReference type="Proteomes" id="UP000035287">
    <property type="component" value="Chromosome"/>
</dbReference>
<accession>A0A0G3XHV5</accession>
<dbReference type="AlphaFoldDB" id="A0A0G3XHV5"/>
<dbReference type="KEGG" id="cna:AB433_09795"/>
<reference evidence="2 3" key="1">
    <citation type="submission" date="2015-06" db="EMBL/GenBank/DDBJ databases">
        <authorList>
            <person name="Zeng Y."/>
            <person name="Huang Y."/>
        </authorList>
    </citation>
    <scope>NUCLEOTIDE SEQUENCE [LARGE SCALE GENOMIC DNA]</scope>
    <source>
        <strain evidence="2 3">PQ-2</strain>
    </source>
</reference>
<feature type="domain" description="PilZ" evidence="1">
    <location>
        <begin position="3"/>
        <end position="75"/>
    </location>
</feature>
<evidence type="ECO:0000313" key="2">
    <source>
        <dbReference type="EMBL" id="AKM10196.1"/>
    </source>
</evidence>
<name>A0A0G3XHV5_9SPHN</name>
<dbReference type="Pfam" id="PF07238">
    <property type="entry name" value="PilZ"/>
    <property type="match status" value="1"/>
</dbReference>